<evidence type="ECO:0000256" key="2">
    <source>
        <dbReference type="ARBA" id="ARBA00022525"/>
    </source>
</evidence>
<reference evidence="4 5" key="1">
    <citation type="journal article" date="2013" name="Science">
        <title>Pandoraviruses: amoeba viruses with genomes up to 2.5 Mb reaching that of parasitic eukaryotes.</title>
        <authorList>
            <person name="Philippe N."/>
            <person name="Legendre M."/>
            <person name="Doutre G."/>
            <person name="Coute Y."/>
            <person name="Poirot O."/>
            <person name="Lescot M."/>
            <person name="Arslan D."/>
            <person name="Seltzer V."/>
            <person name="Bertaux L."/>
            <person name="Bruley C."/>
            <person name="Garin J."/>
            <person name="Claverie J.M."/>
            <person name="Abergel C."/>
        </authorList>
    </citation>
    <scope>NUCLEOTIDE SEQUENCE [LARGE SCALE GENOMIC DNA]</scope>
    <source>
        <strain evidence="4">Melbourne</strain>
    </source>
</reference>
<dbReference type="Gene3D" id="2.60.120.40">
    <property type="match status" value="2"/>
</dbReference>
<keyword evidence="2" id="KW-0964">Secreted</keyword>
<name>A0A291AU03_9VIRU</name>
<protein>
    <submittedName>
        <fullName evidence="4">Collagen triple helix domain containing protein</fullName>
    </submittedName>
</protein>
<dbReference type="PANTHER" id="PTHR15427">
    <property type="entry name" value="EMILIN ELASTIN MICROFIBRIL INTERFACE-LOCATED PROTEIN ELASTIN MICROFIBRIL INTERFACER"/>
    <property type="match status" value="1"/>
</dbReference>
<feature type="region of interest" description="Disordered" evidence="3">
    <location>
        <begin position="48"/>
        <end position="102"/>
    </location>
</feature>
<dbReference type="SUPFAM" id="SSF49842">
    <property type="entry name" value="TNF-like"/>
    <property type="match status" value="2"/>
</dbReference>
<feature type="compositionally biased region" description="Low complexity" evidence="3">
    <location>
        <begin position="58"/>
        <end position="75"/>
    </location>
</feature>
<evidence type="ECO:0000256" key="3">
    <source>
        <dbReference type="SAM" id="MobiDB-lite"/>
    </source>
</evidence>
<dbReference type="Proteomes" id="UP000201566">
    <property type="component" value="Segment"/>
</dbReference>
<dbReference type="GeneID" id="34567786"/>
<evidence type="ECO:0000256" key="1">
    <source>
        <dbReference type="ARBA" id="ARBA00004613"/>
    </source>
</evidence>
<feature type="compositionally biased region" description="Pro residues" evidence="3">
    <location>
        <begin position="48"/>
        <end position="57"/>
    </location>
</feature>
<dbReference type="InterPro" id="IPR008160">
    <property type="entry name" value="Collagen"/>
</dbReference>
<comment type="subcellular location">
    <subcellularLocation>
        <location evidence="1">Secreted</location>
    </subcellularLocation>
</comment>
<evidence type="ECO:0000313" key="5">
    <source>
        <dbReference type="Proteomes" id="UP000201566"/>
    </source>
</evidence>
<gene>
    <name evidence="4" type="ORF">pdul_cds_393</name>
</gene>
<sequence>MSLSAASCRGCACPLPVTNTDEDVSVADTHGAHVSSCAPCALITVPGPTGPPGPPGAVGPSGAQGAPGPTGTAGPQGPPGQGGPMGLTGAMGPPGDTGPVGPPGALVVTLPTVTFRAIKNNTQAGLGAGTTAVVTFPLEIFDLQDGVAANNYDPATSTFTAPLDGVYRFETPNIVLRETFTNNVILALVSNSGAPPIERWVAIPSPSGVGRRSPSSSRLPASCPRPAGDGSRHDDTCAQRRLARVVATAKCRRARHQAPCAPLSVIGVRGRGGPAGAVGPRGPAGPLGIPGAAGAQGPVGVAGPMGPPGLPGPPGVVGSPGPQGPPGAPVASVAFRADGVAAQPVTLIAFTTVAYEDEIYDLQDGVAANNYDPATSTFTAPLAGVYRFVATANGTRIEGEPIVVIRFVTSAAGQGITQAQFTTFDFADVEDNFGATITGDFQLAAGDTMAVEARITAPALNFTLAGAATITRTFAGSLVALVP</sequence>
<feature type="compositionally biased region" description="Low complexity" evidence="3">
    <location>
        <begin position="87"/>
        <end position="99"/>
    </location>
</feature>
<dbReference type="InterPro" id="IPR050392">
    <property type="entry name" value="Collagen/C1q_domain"/>
</dbReference>
<dbReference type="PANTHER" id="PTHR15427:SF33">
    <property type="entry name" value="COLLAGEN IV NC1 DOMAIN-CONTAINING PROTEIN"/>
    <property type="match status" value="1"/>
</dbReference>
<proteinExistence type="predicted"/>
<keyword evidence="4" id="KW-0176">Collagen</keyword>
<evidence type="ECO:0000313" key="4">
    <source>
        <dbReference type="EMBL" id="ATE82502.1"/>
    </source>
</evidence>
<dbReference type="KEGG" id="vg:34567786"/>
<organism evidence="4 5">
    <name type="scientific">Pandoravirus dulcis</name>
    <dbReference type="NCBI Taxonomy" id="1349409"/>
    <lineage>
        <taxon>Viruses</taxon>
        <taxon>Pandoravirus</taxon>
    </lineage>
</organism>
<feature type="compositionally biased region" description="Low complexity" evidence="3">
    <location>
        <begin position="205"/>
        <end position="226"/>
    </location>
</feature>
<dbReference type="InterPro" id="IPR008983">
    <property type="entry name" value="Tumour_necrosis_fac-like_dom"/>
</dbReference>
<dbReference type="Pfam" id="PF01391">
    <property type="entry name" value="Collagen"/>
    <property type="match status" value="2"/>
</dbReference>
<accession>A0A291AU03</accession>
<feature type="region of interest" description="Disordered" evidence="3">
    <location>
        <begin position="205"/>
        <end position="235"/>
    </location>
</feature>
<dbReference type="RefSeq" id="YP_009430211.1">
    <property type="nucleotide sequence ID" value="NC_021858.1"/>
</dbReference>
<dbReference type="EMBL" id="KC977570">
    <property type="protein sequence ID" value="ATE82502.1"/>
    <property type="molecule type" value="Genomic_DNA"/>
</dbReference>